<proteinExistence type="predicted"/>
<organism evidence="1">
    <name type="scientific">Podoviridae sp. ctIKM86</name>
    <dbReference type="NCBI Taxonomy" id="2827729"/>
    <lineage>
        <taxon>Viruses</taxon>
        <taxon>Duplodnaviria</taxon>
        <taxon>Heunggongvirae</taxon>
        <taxon>Uroviricota</taxon>
        <taxon>Caudoviricetes</taxon>
    </lineage>
</organism>
<sequence>MYCVSCVFRVYLKNKTRPTLSDRSRIQKLFNSQLT</sequence>
<protein>
    <submittedName>
        <fullName evidence="1">Uncharacterized protein</fullName>
    </submittedName>
</protein>
<evidence type="ECO:0000313" key="1">
    <source>
        <dbReference type="EMBL" id="DAF52252.1"/>
    </source>
</evidence>
<reference evidence="1" key="1">
    <citation type="journal article" date="2021" name="Proc. Natl. Acad. Sci. U.S.A.">
        <title>A Catalog of Tens of Thousands of Viruses from Human Metagenomes Reveals Hidden Associations with Chronic Diseases.</title>
        <authorList>
            <person name="Tisza M.J."/>
            <person name="Buck C.B."/>
        </authorList>
    </citation>
    <scope>NUCLEOTIDE SEQUENCE</scope>
    <source>
        <strain evidence="1">CtIKM86</strain>
    </source>
</reference>
<name>A0A8S5SMF8_9CAUD</name>
<accession>A0A8S5SMF8</accession>
<dbReference type="EMBL" id="BK032631">
    <property type="protein sequence ID" value="DAF52252.1"/>
    <property type="molecule type" value="Genomic_DNA"/>
</dbReference>